<keyword evidence="8" id="KW-0863">Zinc-finger</keyword>
<dbReference type="InterPro" id="IPR027417">
    <property type="entry name" value="P-loop_NTPase"/>
</dbReference>
<evidence type="ECO:0000256" key="7">
    <source>
        <dbReference type="ARBA" id="ARBA00022769"/>
    </source>
</evidence>
<dbReference type="GO" id="GO:0005524">
    <property type="term" value="F:ATP binding"/>
    <property type="evidence" value="ECO:0007669"/>
    <property type="project" value="UniProtKB-KW"/>
</dbReference>
<dbReference type="GO" id="GO:0005737">
    <property type="term" value="C:cytoplasm"/>
    <property type="evidence" value="ECO:0007669"/>
    <property type="project" value="UniProtKB-SubCell"/>
</dbReference>
<dbReference type="PROSITE" id="PS50893">
    <property type="entry name" value="ABC_TRANSPORTER_2"/>
    <property type="match status" value="2"/>
</dbReference>
<evidence type="ECO:0000256" key="12">
    <source>
        <dbReference type="ARBA" id="ARBA00023125"/>
    </source>
</evidence>
<proteinExistence type="inferred from homology"/>
<evidence type="ECO:0000256" key="1">
    <source>
        <dbReference type="ARBA" id="ARBA00004496"/>
    </source>
</evidence>
<dbReference type="InterPro" id="IPR041552">
    <property type="entry name" value="UvrA_DNA-bd"/>
</dbReference>
<keyword evidence="11" id="KW-0267">Excision nuclease</keyword>
<dbReference type="Gene3D" id="1.10.8.280">
    <property type="entry name" value="ABC transporter ATPase domain-like"/>
    <property type="match status" value="1"/>
</dbReference>
<gene>
    <name evidence="18" type="ORF">SAMN06265827_12730</name>
</gene>
<dbReference type="InterPro" id="IPR041102">
    <property type="entry name" value="UvrA_inter"/>
</dbReference>
<dbReference type="Gene3D" id="3.30.1490.20">
    <property type="entry name" value="ATP-grasp fold, A domain"/>
    <property type="match status" value="1"/>
</dbReference>
<dbReference type="InterPro" id="IPR003439">
    <property type="entry name" value="ABC_transporter-like_ATP-bd"/>
</dbReference>
<organism evidence="18 19">
    <name type="scientific">Orenia metallireducens</name>
    <dbReference type="NCBI Taxonomy" id="1413210"/>
    <lineage>
        <taxon>Bacteria</taxon>
        <taxon>Bacillati</taxon>
        <taxon>Bacillota</taxon>
        <taxon>Clostridia</taxon>
        <taxon>Halanaerobiales</taxon>
        <taxon>Halobacteroidaceae</taxon>
        <taxon>Orenia</taxon>
    </lineage>
</organism>
<protein>
    <recommendedName>
        <fullName evidence="15">UvrABC system protein A</fullName>
    </recommendedName>
    <alternativeName>
        <fullName evidence="16">Excinuclease ABC subunit A</fullName>
    </alternativeName>
</protein>
<dbReference type="InterPro" id="IPR004602">
    <property type="entry name" value="UvrA"/>
</dbReference>
<dbReference type="GO" id="GO:0016887">
    <property type="term" value="F:ATP hydrolysis activity"/>
    <property type="evidence" value="ECO:0007669"/>
    <property type="project" value="InterPro"/>
</dbReference>
<keyword evidence="9" id="KW-0862">Zinc</keyword>
<evidence type="ECO:0000256" key="6">
    <source>
        <dbReference type="ARBA" id="ARBA00022763"/>
    </source>
</evidence>
<dbReference type="Proteomes" id="UP000219573">
    <property type="component" value="Unassembled WGS sequence"/>
</dbReference>
<keyword evidence="2" id="KW-0963">Cytoplasm</keyword>
<keyword evidence="5" id="KW-0547">Nucleotide-binding</keyword>
<evidence type="ECO:0000313" key="19">
    <source>
        <dbReference type="Proteomes" id="UP000219573"/>
    </source>
</evidence>
<evidence type="ECO:0000256" key="2">
    <source>
        <dbReference type="ARBA" id="ARBA00022490"/>
    </source>
</evidence>
<comment type="subcellular location">
    <subcellularLocation>
        <location evidence="1">Cytoplasm</location>
    </subcellularLocation>
</comment>
<evidence type="ECO:0000256" key="14">
    <source>
        <dbReference type="ARBA" id="ARBA00038000"/>
    </source>
</evidence>
<name>A0A285HY95_9FIRM</name>
<keyword evidence="19" id="KW-1185">Reference proteome</keyword>
<dbReference type="AlphaFoldDB" id="A0A285HY95"/>
<keyword evidence="12" id="KW-0238">DNA-binding</keyword>
<dbReference type="GO" id="GO:0003677">
    <property type="term" value="F:DNA binding"/>
    <property type="evidence" value="ECO:0007669"/>
    <property type="project" value="UniProtKB-KW"/>
</dbReference>
<evidence type="ECO:0000256" key="8">
    <source>
        <dbReference type="ARBA" id="ARBA00022771"/>
    </source>
</evidence>
<evidence type="ECO:0000256" key="5">
    <source>
        <dbReference type="ARBA" id="ARBA00022741"/>
    </source>
</evidence>
<keyword evidence="4" id="KW-0677">Repeat</keyword>
<dbReference type="PANTHER" id="PTHR43152:SF3">
    <property type="entry name" value="UVRABC SYSTEM PROTEIN A"/>
    <property type="match status" value="1"/>
</dbReference>
<keyword evidence="6" id="KW-0227">DNA damage</keyword>
<dbReference type="GO" id="GO:0004518">
    <property type="term" value="F:nuclease activity"/>
    <property type="evidence" value="ECO:0007669"/>
    <property type="project" value="UniProtKB-KW"/>
</dbReference>
<dbReference type="PANTHER" id="PTHR43152">
    <property type="entry name" value="UVRABC SYSTEM PROTEIN A"/>
    <property type="match status" value="1"/>
</dbReference>
<evidence type="ECO:0000313" key="18">
    <source>
        <dbReference type="EMBL" id="SNY40690.1"/>
    </source>
</evidence>
<keyword evidence="3" id="KW-0479">Metal-binding</keyword>
<evidence type="ECO:0000259" key="17">
    <source>
        <dbReference type="PROSITE" id="PS50893"/>
    </source>
</evidence>
<evidence type="ECO:0000256" key="11">
    <source>
        <dbReference type="ARBA" id="ARBA00022881"/>
    </source>
</evidence>
<dbReference type="Pfam" id="PF17760">
    <property type="entry name" value="UvrA_inter"/>
    <property type="match status" value="1"/>
</dbReference>
<dbReference type="RefSeq" id="WP_172431968.1">
    <property type="nucleotide sequence ID" value="NZ_OBDZ01000027.1"/>
</dbReference>
<evidence type="ECO:0000256" key="9">
    <source>
        <dbReference type="ARBA" id="ARBA00022833"/>
    </source>
</evidence>
<reference evidence="19" key="1">
    <citation type="submission" date="2017-09" db="EMBL/GenBank/DDBJ databases">
        <authorList>
            <person name="Varghese N."/>
            <person name="Submissions S."/>
        </authorList>
    </citation>
    <scope>NUCLEOTIDE SEQUENCE [LARGE SCALE GENOMIC DNA]</scope>
    <source>
        <strain evidence="19">MSL47</strain>
    </source>
</reference>
<dbReference type="InterPro" id="IPR013815">
    <property type="entry name" value="ATP_grasp_subdomain_1"/>
</dbReference>
<keyword evidence="13" id="KW-0234">DNA repair</keyword>
<dbReference type="EMBL" id="OBDZ01000027">
    <property type="protein sequence ID" value="SNY40690.1"/>
    <property type="molecule type" value="Genomic_DNA"/>
</dbReference>
<feature type="domain" description="ABC transporter" evidence="17">
    <location>
        <begin position="344"/>
        <end position="607"/>
    </location>
</feature>
<dbReference type="SUPFAM" id="SSF52540">
    <property type="entry name" value="P-loop containing nucleoside triphosphate hydrolases"/>
    <property type="match status" value="2"/>
</dbReference>
<evidence type="ECO:0000256" key="4">
    <source>
        <dbReference type="ARBA" id="ARBA00022737"/>
    </source>
</evidence>
<keyword evidence="7" id="KW-0228">DNA excision</keyword>
<dbReference type="GO" id="GO:0009380">
    <property type="term" value="C:excinuclease repair complex"/>
    <property type="evidence" value="ECO:0007669"/>
    <property type="project" value="InterPro"/>
</dbReference>
<dbReference type="Pfam" id="PF17755">
    <property type="entry name" value="UvrA_DNA-bind"/>
    <property type="match status" value="1"/>
</dbReference>
<feature type="domain" description="ABC transporter" evidence="17">
    <location>
        <begin position="620"/>
        <end position="950"/>
    </location>
</feature>
<dbReference type="Gene3D" id="1.20.1580.10">
    <property type="entry name" value="ABC transporter ATPase like domain"/>
    <property type="match status" value="2"/>
</dbReference>
<evidence type="ECO:0000256" key="10">
    <source>
        <dbReference type="ARBA" id="ARBA00022840"/>
    </source>
</evidence>
<sequence>MENHIKINGAREHNLKNIDVEIPHGKHTVISGVSGSGKSTLAYDIIYAAGQKRLLDCLSEQVKMFSSQLKQPDINYIKGLTPVVSLKQYKPRKNPRATIGTLSELSTYLRYLYSLIGHGSCPYCNKKFPVRSLSYLIKELQKLPEMTIVELQFPVYKNKSKKYDQFFAQLRARGYKKIEIDGERKDLRDWIQIDQDPESIMVVASKIQIKEEFNRSDIKAVQKSIEEGHGFIRIVIPDLEERRKCESFFQKHGCPEHGIFVADILPSFFSFNDLNSACDECNGTGITKTAYPTMVVKDKKKSLKDGALFPDFCNKRQAFKYLRMYSLAKHYGFSFEKPFDALPDYAKDLIFYGTKKETFPLLRPDDYTKELPRYIAQLGEQVEFEGIINQINREYQESKGRELKNWEKDFYDRFMVNERCQSCHGTRLKPQRQYIHINDYSYYQLGNMELKDLKNFIEDIEIPVEKEEALLPVIDEVRSRLNSLVEIGLDYISLNRRADTLSGGEYQRVRMAGQIDSDLMGLTYIIDEPTVGLHGTDNEKVINLLEKMCAQGNTVITIEHDLDIIKRADYLIEMGPAAGVNGGQIISSGTVEEVIKNDKSVIATFLNSEDNSIDDKKFSFEKNNSIRIVCAKENNLKNIDVSIPLNSLVCLTGISGSGKSSLGIEILYKALWSKLHDPRVIPGKHKHIEGLEKIKDVYCIDQSSVGNSPRSTPATYIGIFDRIRDIFAATDDAIKYNLDHKSYYSFNSKGGCPSCKGMGYLDSHIHYLGDLQTTCPECKGNQYSEEVLEVFYKGKNIKQVLELDFAEALSFFEDNEYIHHKISYVCDLGLGYMKLGQPTNTISGGEAHRLCLAKEIGKVRGTKNMLYIMDEPTTGLHSKDIKRLIKAIRSLIRNGNSVLVIEHNTDVIKDADYIIDMGPGAGKHGGEVVVAGTLHDIIACPESKTGQYIITT</sequence>
<dbReference type="GO" id="GO:0006289">
    <property type="term" value="P:nucleotide-excision repair"/>
    <property type="evidence" value="ECO:0007669"/>
    <property type="project" value="InterPro"/>
</dbReference>
<evidence type="ECO:0000256" key="16">
    <source>
        <dbReference type="ARBA" id="ARBA00042156"/>
    </source>
</evidence>
<accession>A0A285HY95</accession>
<dbReference type="NCBIfam" id="TIGR00630">
    <property type="entry name" value="uvra"/>
    <property type="match status" value="1"/>
</dbReference>
<evidence type="ECO:0000256" key="13">
    <source>
        <dbReference type="ARBA" id="ARBA00023204"/>
    </source>
</evidence>
<dbReference type="Gene3D" id="3.40.50.300">
    <property type="entry name" value="P-loop containing nucleotide triphosphate hydrolases"/>
    <property type="match status" value="2"/>
</dbReference>
<evidence type="ECO:0000256" key="15">
    <source>
        <dbReference type="ARBA" id="ARBA00039316"/>
    </source>
</evidence>
<comment type="similarity">
    <text evidence="14">Belongs to the ABC transporter superfamily. UvrA family.</text>
</comment>
<dbReference type="GO" id="GO:0008270">
    <property type="term" value="F:zinc ion binding"/>
    <property type="evidence" value="ECO:0007669"/>
    <property type="project" value="UniProtKB-KW"/>
</dbReference>
<evidence type="ECO:0000256" key="3">
    <source>
        <dbReference type="ARBA" id="ARBA00022723"/>
    </source>
</evidence>
<keyword evidence="10" id="KW-0067">ATP-binding</keyword>